<sequence>MNIDQYKQRIVNHNFLHETNRAAKNLFAYTVDYFNDAYQLPITEDLTPHIHRLITTIRYQNNQSPQEFDLIIPEVIEKWQQTCGFLDSPAPTEILETNNSENSEDSNGAINFEDHSEESSKENFEENSTSSHPSNLSIPTINNQIEQNHNQIRRSLYNTRSPKDSDITQRLLKKEILHKNSSNIAFLYSKFLNFGLFYTPIWLILYKLRSKLYQSPSGSYNTRQILSQIKETIKNNDYILPTEESSLSTSNNHNNYQTTPDYLTDINRNLTISQSGRNNNRRTDQNEDLLHFNKEDVRMTNLYINDNLQRGAENRQVPIRPSNNNEERQNEEGDNNKEDEFSPEDALKSILEGLKEIVKNNAERPTTSTNPKKYKMIDFPTFSGNQDEDPVEWVEAFTRACVGNNISENRRLAIVPNFFKSNALSCLEHESFASTNEEESKDIKNIEVEEKPIHSSEEAKSTTAYLLYSFGTTRVRKGIELTHTNITVNLPQQICTDHELGLQNKIMGVTVSHIKEILLRCFQVLTK</sequence>
<accession>A0A397V8C3</accession>
<feature type="compositionally biased region" description="Basic and acidic residues" evidence="1">
    <location>
        <begin position="112"/>
        <end position="124"/>
    </location>
</feature>
<comment type="caution">
    <text evidence="3">The sequence shown here is derived from an EMBL/GenBank/DDBJ whole genome shotgun (WGS) entry which is preliminary data.</text>
</comment>
<keyword evidence="2" id="KW-0812">Transmembrane</keyword>
<gene>
    <name evidence="3" type="ORF">C2G38_2186132</name>
</gene>
<protein>
    <submittedName>
        <fullName evidence="3">Uncharacterized protein</fullName>
    </submittedName>
</protein>
<feature type="compositionally biased region" description="Basic and acidic residues" evidence="1">
    <location>
        <begin position="281"/>
        <end position="292"/>
    </location>
</feature>
<feature type="region of interest" description="Disordered" evidence="1">
    <location>
        <begin position="272"/>
        <end position="292"/>
    </location>
</feature>
<dbReference type="AlphaFoldDB" id="A0A397V8C3"/>
<evidence type="ECO:0000313" key="3">
    <source>
        <dbReference type="EMBL" id="RIB17908.1"/>
    </source>
</evidence>
<keyword evidence="2" id="KW-0472">Membrane</keyword>
<feature type="transmembrane region" description="Helical" evidence="2">
    <location>
        <begin position="185"/>
        <end position="205"/>
    </location>
</feature>
<evidence type="ECO:0000313" key="4">
    <source>
        <dbReference type="Proteomes" id="UP000266673"/>
    </source>
</evidence>
<evidence type="ECO:0000256" key="1">
    <source>
        <dbReference type="SAM" id="MobiDB-lite"/>
    </source>
</evidence>
<dbReference type="Proteomes" id="UP000266673">
    <property type="component" value="Unassembled WGS sequence"/>
</dbReference>
<reference evidence="3 4" key="1">
    <citation type="submission" date="2018-06" db="EMBL/GenBank/DDBJ databases">
        <title>Comparative genomics reveals the genomic features of Rhizophagus irregularis, R. cerebriforme, R. diaphanum and Gigaspora rosea, and their symbiotic lifestyle signature.</title>
        <authorList>
            <person name="Morin E."/>
            <person name="San Clemente H."/>
            <person name="Chen E.C.H."/>
            <person name="De La Providencia I."/>
            <person name="Hainaut M."/>
            <person name="Kuo A."/>
            <person name="Kohler A."/>
            <person name="Murat C."/>
            <person name="Tang N."/>
            <person name="Roy S."/>
            <person name="Loubradou J."/>
            <person name="Henrissat B."/>
            <person name="Grigoriev I.V."/>
            <person name="Corradi N."/>
            <person name="Roux C."/>
            <person name="Martin F.M."/>
        </authorList>
    </citation>
    <scope>NUCLEOTIDE SEQUENCE [LARGE SCALE GENOMIC DNA]</scope>
    <source>
        <strain evidence="3 4">DAOM 194757</strain>
    </source>
</reference>
<evidence type="ECO:0000256" key="2">
    <source>
        <dbReference type="SAM" id="Phobius"/>
    </source>
</evidence>
<dbReference type="Gene3D" id="3.40.50.980">
    <property type="match status" value="2"/>
</dbReference>
<feature type="compositionally biased region" description="Low complexity" evidence="1">
    <location>
        <begin position="96"/>
        <end position="107"/>
    </location>
</feature>
<organism evidence="3 4">
    <name type="scientific">Gigaspora rosea</name>
    <dbReference type="NCBI Taxonomy" id="44941"/>
    <lineage>
        <taxon>Eukaryota</taxon>
        <taxon>Fungi</taxon>
        <taxon>Fungi incertae sedis</taxon>
        <taxon>Mucoromycota</taxon>
        <taxon>Glomeromycotina</taxon>
        <taxon>Glomeromycetes</taxon>
        <taxon>Diversisporales</taxon>
        <taxon>Gigasporaceae</taxon>
        <taxon>Gigaspora</taxon>
    </lineage>
</organism>
<name>A0A397V8C3_9GLOM</name>
<feature type="compositionally biased region" description="Basic and acidic residues" evidence="1">
    <location>
        <begin position="325"/>
        <end position="340"/>
    </location>
</feature>
<keyword evidence="2" id="KW-1133">Transmembrane helix</keyword>
<feature type="region of interest" description="Disordered" evidence="1">
    <location>
        <begin position="90"/>
        <end position="138"/>
    </location>
</feature>
<feature type="region of interest" description="Disordered" evidence="1">
    <location>
        <begin position="307"/>
        <end position="343"/>
    </location>
</feature>
<dbReference type="STRING" id="44941.A0A397V8C3"/>
<dbReference type="OrthoDB" id="2449528at2759"/>
<keyword evidence="4" id="KW-1185">Reference proteome</keyword>
<dbReference type="EMBL" id="QKWP01000575">
    <property type="protein sequence ID" value="RIB17908.1"/>
    <property type="molecule type" value="Genomic_DNA"/>
</dbReference>
<proteinExistence type="predicted"/>